<proteinExistence type="predicted"/>
<organism evidence="1">
    <name type="scientific">Siphoviridae sp. ctpbb7</name>
    <dbReference type="NCBI Taxonomy" id="2826465"/>
    <lineage>
        <taxon>Viruses</taxon>
        <taxon>Duplodnaviria</taxon>
        <taxon>Heunggongvirae</taxon>
        <taxon>Uroviricota</taxon>
        <taxon>Caudoviricetes</taxon>
    </lineage>
</organism>
<dbReference type="EMBL" id="BK015035">
    <property type="protein sequence ID" value="DAD88122.1"/>
    <property type="molecule type" value="Genomic_DNA"/>
</dbReference>
<name>A0A8S5N1H0_9CAUD</name>
<accession>A0A8S5N1H0</accession>
<reference evidence="1" key="1">
    <citation type="journal article" date="2021" name="Proc. Natl. Acad. Sci. U.S.A.">
        <title>A Catalog of Tens of Thousands of Viruses from Human Metagenomes Reveals Hidden Associations with Chronic Diseases.</title>
        <authorList>
            <person name="Tisza M.J."/>
            <person name="Buck C.B."/>
        </authorList>
    </citation>
    <scope>NUCLEOTIDE SEQUENCE</scope>
    <source>
        <strain evidence="1">Ctpbb7</strain>
    </source>
</reference>
<sequence length="126" mass="14463">MTVLEAVEDTLKDLALDPDVPMNEVYYGACTAKEMNRWNYMVFNRLDRSKSSNKIDYQTTYELHIIHEDCIPEGYIDKAISALENCAGAKLKVTSDPIQYEYTTKGSSDVVIEIATITFYHPEKRR</sequence>
<protein>
    <submittedName>
        <fullName evidence="1">Uncharacterized protein</fullName>
    </submittedName>
</protein>
<evidence type="ECO:0000313" key="1">
    <source>
        <dbReference type="EMBL" id="DAD88122.1"/>
    </source>
</evidence>